<accession>A0ABX3CK00</accession>
<dbReference type="SUPFAM" id="SSF56801">
    <property type="entry name" value="Acetyl-CoA synthetase-like"/>
    <property type="match status" value="2"/>
</dbReference>
<dbReference type="InterPro" id="IPR001242">
    <property type="entry name" value="Condensation_dom"/>
</dbReference>
<dbReference type="Gene3D" id="3.40.50.980">
    <property type="match status" value="2"/>
</dbReference>
<dbReference type="Pfam" id="PF00668">
    <property type="entry name" value="Condensation"/>
    <property type="match status" value="1"/>
</dbReference>
<dbReference type="Gene3D" id="3.40.50.12780">
    <property type="entry name" value="N-terminal domain of ligase-like"/>
    <property type="match status" value="1"/>
</dbReference>
<evidence type="ECO:0000313" key="5">
    <source>
        <dbReference type="Proteomes" id="UP000180194"/>
    </source>
</evidence>
<evidence type="ECO:0000256" key="2">
    <source>
        <dbReference type="ARBA" id="ARBA00006432"/>
    </source>
</evidence>
<dbReference type="Proteomes" id="UP000180194">
    <property type="component" value="Unassembled WGS sequence"/>
</dbReference>
<dbReference type="CDD" id="cd19531">
    <property type="entry name" value="LCL_NRPS-like"/>
    <property type="match status" value="1"/>
</dbReference>
<dbReference type="PANTHER" id="PTHR45527:SF1">
    <property type="entry name" value="FATTY ACID SYNTHASE"/>
    <property type="match status" value="1"/>
</dbReference>
<dbReference type="EMBL" id="MBRJ01000073">
    <property type="protein sequence ID" value="OHX39635.1"/>
    <property type="molecule type" value="Genomic_DNA"/>
</dbReference>
<dbReference type="InterPro" id="IPR010071">
    <property type="entry name" value="AA_adenyl_dom"/>
</dbReference>
<comment type="cofactor">
    <cofactor evidence="1">
        <name>pantetheine 4'-phosphate</name>
        <dbReference type="ChEBI" id="CHEBI:47942"/>
    </cofactor>
</comment>
<organism evidence="4 5">
    <name type="scientific">Cytobacillus oceanisediminis</name>
    <dbReference type="NCBI Taxonomy" id="665099"/>
    <lineage>
        <taxon>Bacteria</taxon>
        <taxon>Bacillati</taxon>
        <taxon>Bacillota</taxon>
        <taxon>Bacilli</taxon>
        <taxon>Bacillales</taxon>
        <taxon>Bacillaceae</taxon>
        <taxon>Cytobacillus</taxon>
    </lineage>
</organism>
<dbReference type="SUPFAM" id="SSF47336">
    <property type="entry name" value="ACP-like"/>
    <property type="match status" value="2"/>
</dbReference>
<dbReference type="Pfam" id="PF13193">
    <property type="entry name" value="AMP-binding_C"/>
    <property type="match status" value="2"/>
</dbReference>
<sequence length="1652" mass="190189">MKTTNYFDLLSNKDLEKIKSWSNTKEKFDKNTYVHDIFKKQALKNPNNIAIKCLDEQITYEKLDMQSDKIAGYLIKKGILNDTPVALCLDRSIDMVIVILGILKAGGGYVPLDPKYPIDRINYIIKDSNVQFVFTNDNYTRLFDDLNVSTLKLRDTETALVLEKKIDVNEHNLSHIIYTSGSTGNPKGVCITHKNVLALLHWAKKEYPDEYLEGVLCSTSICFDLSVFELFLPLITGGTVVLLENILYINELDKGTKVTLVNTVPSAINELLKVAAIPPTVKIINLAGEPLRKSIVDKLYELPHIEKVYNLYGPSEDTTYSSYFRIPKYFNKAPLIGKPISNTSIFILDEQLRILPPGEVGELYITGEGLSSGYINNVDLTNEKFLSNPFKMLNTHKYIYKTGDIGRFLEDGNIEYLGRKDSQIKIRGHRIELEEIEIVFSQYSIVVDQVVVKAIKLNGLLSICAYVSLKDNVSSELNIKNDLIKYANSKLPKYMIPDYLYIIDEFPLLPNGKIDRKNLPLPTNEPSKTIAGRRSTKVEEIIINIYKDLLNIKKINYLDDFFNLGGHSLQILQIISRVRDIFNIELKISEILNNPIIKDLSQLIHDKTKQKKELLVSFDRNEISKKELDYISSEQNSLWYYNKLNLGSPQFNIVKSFNIKGDINQSRLIHSLTSVIKDHEILKSNFIEVNSIPFTIKKTNYTDFSFLNYSQFNQTESKSLMERLIKQEVAYKFNLAKEQLYRIHLIKVSTNHFNILINMHHIISDRWSIDILLNDILERYHLRSSLDKRVNYQNYVSWQQNFLTSTEATYQKEFWKGKLNGADFLVTLPTDISRPKYKTYNGDSVKVKISGATRDKIKKLSRGYNVTNFTVLLTVFIALITRVSGKNDMVIGIPMSTRNVSEFENMIGYFINVLPMRFNINSDLSFSELLDITKNELFQTLDNKDIPFDLIKDMVNAKVNPSYNNLFQLMFNYYEPPNKRNIHPNIKISEENIESIYSKYDLDFVLEDSETGIEGYIEYNKDIFLRKTIEHFINQYTSMLDSILNNPNIKIDDIRLNDVAFQSIRKLNIPYRDGFIEFNQVGEGNLLLERFNQIKNKFQNKTAIKFKNKSLSYNELDKLSNDIAYKLNDLKINTVGLHFNRDLSIIPSMLGAIKSGVKYIPINPDWPFETIKTIVEDAEISHFITNDSSNTFNEMNVKVINYSSFKHRKSFLPHFEKEKDLEAYILYTSGTTGKPKGVIQSQNNLYKHISNYSNSLKLDNDDKLLLLSSFEFDAAIMDIFGAILNGSTLCIVDIKTTSFIDINKYIEVEGITILHSTPTIYRYLMAYADRKDLNSIRALVLGGEEVKAHDFDLYKNKFPESCYFINGLGPTECTIALQNILNKNDNIEYSNVPIGYPVDGIDVMLINNQKTSEHFGEIVLKGEQIALGYLNDENNKSFDKGKKLYFTGDLARYLPDGALQFLGRKDNQVKIRGIRIDLNQIEQGLLNLEGVTETVVTTIENKNEKNIIAFIKSDLNIEPLEIREELRLILPNYMVPTKIVIVDKFPITNSGKIDYLKLKQISNYKYDAAEEDFQSPIEEKVHEIWKTYIEHENIPLTADLFELGGHSITAMQIFWEINEYYKISIPFHYIFEYSTIRSMSKLIDKFSGKVEL</sequence>
<comment type="caution">
    <text evidence="4">The sequence shown here is derived from an EMBL/GenBank/DDBJ whole genome shotgun (WGS) entry which is preliminary data.</text>
</comment>
<dbReference type="InterPro" id="IPR009081">
    <property type="entry name" value="PP-bd_ACP"/>
</dbReference>
<dbReference type="NCBIfam" id="TIGR01733">
    <property type="entry name" value="AA-adenyl-dom"/>
    <property type="match status" value="1"/>
</dbReference>
<dbReference type="Gene3D" id="1.10.1200.10">
    <property type="entry name" value="ACP-like"/>
    <property type="match status" value="2"/>
</dbReference>
<dbReference type="Pfam" id="PF00501">
    <property type="entry name" value="AMP-binding"/>
    <property type="match status" value="2"/>
</dbReference>
<feature type="domain" description="Carrier" evidence="3">
    <location>
        <begin position="1572"/>
        <end position="1647"/>
    </location>
</feature>
<keyword evidence="5" id="KW-1185">Reference proteome</keyword>
<comment type="similarity">
    <text evidence="2">Belongs to the ATP-dependent AMP-binding enzyme family.</text>
</comment>
<dbReference type="InterPro" id="IPR025110">
    <property type="entry name" value="AMP-bd_C"/>
</dbReference>
<feature type="domain" description="Carrier" evidence="3">
    <location>
        <begin position="533"/>
        <end position="608"/>
    </location>
</feature>
<dbReference type="PANTHER" id="PTHR45527">
    <property type="entry name" value="NONRIBOSOMAL PEPTIDE SYNTHETASE"/>
    <property type="match status" value="1"/>
</dbReference>
<dbReference type="InterPro" id="IPR000873">
    <property type="entry name" value="AMP-dep_synth/lig_dom"/>
</dbReference>
<dbReference type="PROSITE" id="PS50075">
    <property type="entry name" value="CARRIER"/>
    <property type="match status" value="2"/>
</dbReference>
<dbReference type="InterPro" id="IPR042099">
    <property type="entry name" value="ANL_N_sf"/>
</dbReference>
<dbReference type="InterPro" id="IPR036736">
    <property type="entry name" value="ACP-like_sf"/>
</dbReference>
<dbReference type="CDD" id="cd05930">
    <property type="entry name" value="A_NRPS"/>
    <property type="match status" value="1"/>
</dbReference>
<dbReference type="Gene3D" id="2.30.38.10">
    <property type="entry name" value="Luciferase, Domain 3"/>
    <property type="match status" value="1"/>
</dbReference>
<protein>
    <recommendedName>
        <fullName evidence="3">Carrier domain-containing protein</fullName>
    </recommendedName>
</protein>
<reference evidence="4 5" key="1">
    <citation type="submission" date="2016-07" db="EMBL/GenBank/DDBJ databases">
        <title>Bacillus oceanisediminis whole genome.</title>
        <authorList>
            <person name="Pal Y."/>
            <person name="Verma A."/>
            <person name="Mual P."/>
            <person name="Srinivasan K."/>
        </authorList>
    </citation>
    <scope>NUCLEOTIDE SEQUENCE [LARGE SCALE GENOMIC DNA]</scope>
    <source>
        <strain evidence="4 5">Bhandara28</strain>
    </source>
</reference>
<dbReference type="Gene3D" id="3.30.300.30">
    <property type="match status" value="2"/>
</dbReference>
<dbReference type="Gene3D" id="3.30.559.30">
    <property type="entry name" value="Nonribosomal peptide synthetase, condensation domain"/>
    <property type="match status" value="1"/>
</dbReference>
<name>A0ABX3CK00_9BACI</name>
<gene>
    <name evidence="4" type="ORF">BBV17_29520</name>
</gene>
<evidence type="ECO:0000259" key="3">
    <source>
        <dbReference type="PROSITE" id="PS50075"/>
    </source>
</evidence>
<evidence type="ECO:0000256" key="1">
    <source>
        <dbReference type="ARBA" id="ARBA00001957"/>
    </source>
</evidence>
<proteinExistence type="inferred from homology"/>
<dbReference type="NCBIfam" id="NF003417">
    <property type="entry name" value="PRK04813.1"/>
    <property type="match status" value="2"/>
</dbReference>
<dbReference type="Pfam" id="PF00550">
    <property type="entry name" value="PP-binding"/>
    <property type="match status" value="2"/>
</dbReference>
<dbReference type="SUPFAM" id="SSF52777">
    <property type="entry name" value="CoA-dependent acyltransferases"/>
    <property type="match status" value="2"/>
</dbReference>
<dbReference type="Gene3D" id="3.30.559.10">
    <property type="entry name" value="Chloramphenicol acetyltransferase-like domain"/>
    <property type="match status" value="1"/>
</dbReference>
<dbReference type="PROSITE" id="PS00455">
    <property type="entry name" value="AMP_BINDING"/>
    <property type="match status" value="2"/>
</dbReference>
<dbReference type="InterPro" id="IPR045851">
    <property type="entry name" value="AMP-bd_C_sf"/>
</dbReference>
<evidence type="ECO:0000313" key="4">
    <source>
        <dbReference type="EMBL" id="OHX39635.1"/>
    </source>
</evidence>
<dbReference type="InterPro" id="IPR020845">
    <property type="entry name" value="AMP-binding_CS"/>
</dbReference>
<dbReference type="RefSeq" id="WP_071160163.1">
    <property type="nucleotide sequence ID" value="NZ_MBRJ01000073.1"/>
</dbReference>
<dbReference type="InterPro" id="IPR023213">
    <property type="entry name" value="CAT-like_dom_sf"/>
</dbReference>